<protein>
    <submittedName>
        <fullName evidence="2">PTS lactose/cellobiose transporter subunit IIA</fullName>
    </submittedName>
</protein>
<organism evidence="2 3">
    <name type="scientific">Bifidobacterium miconis</name>
    <dbReference type="NCBI Taxonomy" id="2834435"/>
    <lineage>
        <taxon>Bacteria</taxon>
        <taxon>Bacillati</taxon>
        <taxon>Actinomycetota</taxon>
        <taxon>Actinomycetes</taxon>
        <taxon>Bifidobacteriales</taxon>
        <taxon>Bifidobacteriaceae</taxon>
        <taxon>Bifidobacterium</taxon>
    </lineage>
</organism>
<sequence>MADEEKFDLETTCFQLITAAGTAKSDYMEALNKAKEGDFEGAQESLDEGDKSYREGHAVHSGLVQREAAGNPVPMGLLLTHVEDQMMAAEVFRAMVVEMIDLYKRLDGKTESDDKTEGQEA</sequence>
<comment type="caution">
    <text evidence="2">The sequence shown here is derived from an EMBL/GenBank/DDBJ whole genome shotgun (WGS) entry which is preliminary data.</text>
</comment>
<accession>A0ABS6WHF0</accession>
<dbReference type="PIRSF" id="PIRSF000699">
    <property type="entry name" value="PTS_IILac_III"/>
    <property type="match status" value="1"/>
</dbReference>
<reference evidence="2 3" key="1">
    <citation type="submission" date="2021-05" db="EMBL/GenBank/DDBJ databases">
        <title>Phylogenetic classification of ten novel species belonging to the genus Bifidobacterium comprising B. colchicus sp. nov., B. abeli sp. nov., B. bicoloris sp. nov., B. guerezis sp. nov., B. rosaliae sp. nov., B. santillanensis sp. nov., B. argentati sp. nov., B. amazzoni sp. nov., B. pluviali sp. nov., and B. pinnaculum sp. nov.</title>
        <authorList>
            <person name="Lugli G.A."/>
            <person name="Ruiz Garcia L."/>
            <person name="Margolles A."/>
            <person name="Ventura M."/>
        </authorList>
    </citation>
    <scope>NUCLEOTIDE SEQUENCE [LARGE SCALE GENOMIC DNA]</scope>
    <source>
        <strain evidence="2 3">82T10</strain>
    </source>
</reference>
<gene>
    <name evidence="2" type="ORF">KIH79_11215</name>
</gene>
<dbReference type="PANTHER" id="PTHR34382:SF7">
    <property type="entry name" value="PTS SYSTEM N,N'-DIACETYLCHITOBIOSE-SPECIFIC EIIA COMPONENT"/>
    <property type="match status" value="1"/>
</dbReference>
<dbReference type="Proteomes" id="UP000700815">
    <property type="component" value="Unassembled WGS sequence"/>
</dbReference>
<dbReference type="PANTHER" id="PTHR34382">
    <property type="entry name" value="PTS SYSTEM N,N'-DIACETYLCHITOBIOSE-SPECIFIC EIIA COMPONENT"/>
    <property type="match status" value="1"/>
</dbReference>
<dbReference type="EMBL" id="JAHBBH010000045">
    <property type="protein sequence ID" value="MBW3093478.1"/>
    <property type="molecule type" value="Genomic_DNA"/>
</dbReference>
<evidence type="ECO:0000313" key="2">
    <source>
        <dbReference type="EMBL" id="MBW3093478.1"/>
    </source>
</evidence>
<dbReference type="CDD" id="cd00215">
    <property type="entry name" value="PTS_IIA_lac"/>
    <property type="match status" value="1"/>
</dbReference>
<proteinExistence type="predicted"/>
<evidence type="ECO:0000313" key="3">
    <source>
        <dbReference type="Proteomes" id="UP000700815"/>
    </source>
</evidence>
<dbReference type="PROSITE" id="PS51095">
    <property type="entry name" value="PTS_EIIA_TYPE_3"/>
    <property type="match status" value="1"/>
</dbReference>
<feature type="modified residue" description="Phosphohistidine; by HPr" evidence="1">
    <location>
        <position position="81"/>
    </location>
</feature>
<dbReference type="RefSeq" id="WP_219059448.1">
    <property type="nucleotide sequence ID" value="NZ_JAHBBH010000045.1"/>
</dbReference>
<name>A0ABS6WHF0_9BIFI</name>
<dbReference type="InterPro" id="IPR003188">
    <property type="entry name" value="PTS_IIA_lac/cel"/>
</dbReference>
<evidence type="ECO:0000256" key="1">
    <source>
        <dbReference type="PROSITE-ProRule" id="PRU00418"/>
    </source>
</evidence>
<dbReference type="Pfam" id="PF02255">
    <property type="entry name" value="PTS_IIA"/>
    <property type="match status" value="1"/>
</dbReference>
<keyword evidence="3" id="KW-1185">Reference proteome</keyword>